<evidence type="ECO:0000256" key="6">
    <source>
        <dbReference type="ARBA" id="ARBA00040165"/>
    </source>
</evidence>
<dbReference type="Pfam" id="PF07716">
    <property type="entry name" value="bZIP_2"/>
    <property type="match status" value="1"/>
</dbReference>
<feature type="region of interest" description="Disordered" evidence="7">
    <location>
        <begin position="1"/>
        <end position="51"/>
    </location>
</feature>
<feature type="region of interest" description="Disordered" evidence="7">
    <location>
        <begin position="120"/>
        <end position="181"/>
    </location>
</feature>
<dbReference type="GO" id="GO:0005634">
    <property type="term" value="C:nucleus"/>
    <property type="evidence" value="ECO:0007669"/>
    <property type="project" value="TreeGrafter"/>
</dbReference>
<organism evidence="9 10">
    <name type="scientific">Dendrothele bispora (strain CBS 962.96)</name>
    <dbReference type="NCBI Taxonomy" id="1314807"/>
    <lineage>
        <taxon>Eukaryota</taxon>
        <taxon>Fungi</taxon>
        <taxon>Dikarya</taxon>
        <taxon>Basidiomycota</taxon>
        <taxon>Agaricomycotina</taxon>
        <taxon>Agaricomycetes</taxon>
        <taxon>Agaricomycetidae</taxon>
        <taxon>Agaricales</taxon>
        <taxon>Agaricales incertae sedis</taxon>
        <taxon>Dendrothele</taxon>
    </lineage>
</organism>
<proteinExistence type="predicted"/>
<dbReference type="SUPFAM" id="SSF57959">
    <property type="entry name" value="Leucine zipper domain"/>
    <property type="match status" value="1"/>
</dbReference>
<reference evidence="9 10" key="1">
    <citation type="journal article" date="2019" name="Nat. Ecol. Evol.">
        <title>Megaphylogeny resolves global patterns of mushroom evolution.</title>
        <authorList>
            <person name="Varga T."/>
            <person name="Krizsan K."/>
            <person name="Foldi C."/>
            <person name="Dima B."/>
            <person name="Sanchez-Garcia M."/>
            <person name="Sanchez-Ramirez S."/>
            <person name="Szollosi G.J."/>
            <person name="Szarkandi J.G."/>
            <person name="Papp V."/>
            <person name="Albert L."/>
            <person name="Andreopoulos W."/>
            <person name="Angelini C."/>
            <person name="Antonin V."/>
            <person name="Barry K.W."/>
            <person name="Bougher N.L."/>
            <person name="Buchanan P."/>
            <person name="Buyck B."/>
            <person name="Bense V."/>
            <person name="Catcheside P."/>
            <person name="Chovatia M."/>
            <person name="Cooper J."/>
            <person name="Damon W."/>
            <person name="Desjardin D."/>
            <person name="Finy P."/>
            <person name="Geml J."/>
            <person name="Haridas S."/>
            <person name="Hughes K."/>
            <person name="Justo A."/>
            <person name="Karasinski D."/>
            <person name="Kautmanova I."/>
            <person name="Kiss B."/>
            <person name="Kocsube S."/>
            <person name="Kotiranta H."/>
            <person name="LaButti K.M."/>
            <person name="Lechner B.E."/>
            <person name="Liimatainen K."/>
            <person name="Lipzen A."/>
            <person name="Lukacs Z."/>
            <person name="Mihaltcheva S."/>
            <person name="Morgado L.N."/>
            <person name="Niskanen T."/>
            <person name="Noordeloos M.E."/>
            <person name="Ohm R.A."/>
            <person name="Ortiz-Santana B."/>
            <person name="Ovrebo C."/>
            <person name="Racz N."/>
            <person name="Riley R."/>
            <person name="Savchenko A."/>
            <person name="Shiryaev A."/>
            <person name="Soop K."/>
            <person name="Spirin V."/>
            <person name="Szebenyi C."/>
            <person name="Tomsovsky M."/>
            <person name="Tulloss R.E."/>
            <person name="Uehling J."/>
            <person name="Grigoriev I.V."/>
            <person name="Vagvolgyi C."/>
            <person name="Papp T."/>
            <person name="Martin F.M."/>
            <person name="Miettinen O."/>
            <person name="Hibbett D.S."/>
            <person name="Nagy L.G."/>
        </authorList>
    </citation>
    <scope>NUCLEOTIDE SEQUENCE [LARGE SCALE GENOMIC DNA]</scope>
    <source>
        <strain evidence="9 10">CBS 962.96</strain>
    </source>
</reference>
<feature type="domain" description="BZIP" evidence="8">
    <location>
        <begin position="28"/>
        <end position="71"/>
    </location>
</feature>
<dbReference type="PROSITE" id="PS50217">
    <property type="entry name" value="BZIP"/>
    <property type="match status" value="1"/>
</dbReference>
<dbReference type="GO" id="GO:0000981">
    <property type="term" value="F:DNA-binding transcription factor activity, RNA polymerase II-specific"/>
    <property type="evidence" value="ECO:0007669"/>
    <property type="project" value="TreeGrafter"/>
</dbReference>
<evidence type="ECO:0000256" key="3">
    <source>
        <dbReference type="ARBA" id="ARBA00023125"/>
    </source>
</evidence>
<keyword evidence="4" id="KW-0804">Transcription</keyword>
<keyword evidence="1" id="KW-0832">Ubl conjugation</keyword>
<dbReference type="EMBL" id="ML179534">
    <property type="protein sequence ID" value="THU85698.1"/>
    <property type="molecule type" value="Genomic_DNA"/>
</dbReference>
<keyword evidence="3" id="KW-0238">DNA-binding</keyword>
<dbReference type="GO" id="GO:0000977">
    <property type="term" value="F:RNA polymerase II transcription regulatory region sequence-specific DNA binding"/>
    <property type="evidence" value="ECO:0007669"/>
    <property type="project" value="TreeGrafter"/>
</dbReference>
<accession>A0A4S8LBK6</accession>
<feature type="compositionally biased region" description="Basic and acidic residues" evidence="7">
    <location>
        <begin position="83"/>
        <end position="96"/>
    </location>
</feature>
<evidence type="ECO:0000256" key="5">
    <source>
        <dbReference type="ARBA" id="ARBA00023242"/>
    </source>
</evidence>
<evidence type="ECO:0000313" key="10">
    <source>
        <dbReference type="Proteomes" id="UP000297245"/>
    </source>
</evidence>
<dbReference type="CDD" id="cd14812">
    <property type="entry name" value="bZIP_u3"/>
    <property type="match status" value="1"/>
</dbReference>
<dbReference type="PROSITE" id="PS00036">
    <property type="entry name" value="BZIP_BASIC"/>
    <property type="match status" value="1"/>
</dbReference>
<feature type="compositionally biased region" description="Low complexity" evidence="7">
    <location>
        <begin position="136"/>
        <end position="168"/>
    </location>
</feature>
<dbReference type="SMART" id="SM00338">
    <property type="entry name" value="BRLZ"/>
    <property type="match status" value="1"/>
</dbReference>
<gene>
    <name evidence="9" type="ORF">K435DRAFT_384053</name>
</gene>
<keyword evidence="10" id="KW-1185">Reference proteome</keyword>
<keyword evidence="5" id="KW-0539">Nucleus</keyword>
<dbReference type="InterPro" id="IPR052470">
    <property type="entry name" value="ER_Stress-Reg_TF"/>
</dbReference>
<dbReference type="InterPro" id="IPR046347">
    <property type="entry name" value="bZIP_sf"/>
</dbReference>
<feature type="compositionally biased region" description="Basic and acidic residues" evidence="7">
    <location>
        <begin position="22"/>
        <end position="32"/>
    </location>
</feature>
<dbReference type="Gene3D" id="1.20.5.170">
    <property type="match status" value="1"/>
</dbReference>
<evidence type="ECO:0000256" key="4">
    <source>
        <dbReference type="ARBA" id="ARBA00023163"/>
    </source>
</evidence>
<keyword evidence="2" id="KW-0805">Transcription regulation</keyword>
<feature type="compositionally biased region" description="Low complexity" evidence="7">
    <location>
        <begin position="1"/>
        <end position="16"/>
    </location>
</feature>
<dbReference type="PANTHER" id="PTHR46542">
    <property type="entry name" value="X-BOX BINDING PROTEIN 1"/>
    <property type="match status" value="1"/>
</dbReference>
<dbReference type="InterPro" id="IPR004827">
    <property type="entry name" value="bZIP"/>
</dbReference>
<protein>
    <recommendedName>
        <fullName evidence="6">X-box-binding protein 1</fullName>
    </recommendedName>
</protein>
<evidence type="ECO:0000259" key="8">
    <source>
        <dbReference type="PROSITE" id="PS50217"/>
    </source>
</evidence>
<dbReference type="AlphaFoldDB" id="A0A4S8LBK6"/>
<evidence type="ECO:0000256" key="2">
    <source>
        <dbReference type="ARBA" id="ARBA00023015"/>
    </source>
</evidence>
<name>A0A4S8LBK6_DENBC</name>
<dbReference type="Proteomes" id="UP000297245">
    <property type="component" value="Unassembled WGS sequence"/>
</dbReference>
<evidence type="ECO:0000256" key="1">
    <source>
        <dbReference type="ARBA" id="ARBA00022843"/>
    </source>
</evidence>
<dbReference type="PANTHER" id="PTHR46542:SF1">
    <property type="entry name" value="X-BOX BINDING PROTEIN 1"/>
    <property type="match status" value="1"/>
</dbReference>
<sequence>MSAQSPASSSTSAVGSSRKRPRSEVSSEERKEARAHRNRIAAQNSRDRRKAQFTYLEHRVQELEEENRQLRAGMGLSSAAKTPADEARDRENQELKDRIRTLEKGWDAVVKALAAQGLPTGLSSESASAPSPPSPSASHASPSSSSSAPTPSSPTSAPSNPPASQSASDFPISPAPSHASLDFTTTLSSASPVLSEQSLSDEHDDQSTRHLARVANIPGSPPRMSLQRVNCVSTLPIVHHPLLTSLHRSSLSTTLPWKLSLAKSSLQMSALPARRLQSLSRRPRSLQRVYHLLVSSRRHNHRPPHPLPRRK</sequence>
<evidence type="ECO:0000313" key="9">
    <source>
        <dbReference type="EMBL" id="THU85698.1"/>
    </source>
</evidence>
<evidence type="ECO:0000256" key="7">
    <source>
        <dbReference type="SAM" id="MobiDB-lite"/>
    </source>
</evidence>
<feature type="region of interest" description="Disordered" evidence="7">
    <location>
        <begin position="66"/>
        <end position="96"/>
    </location>
</feature>
<dbReference type="OrthoDB" id="295274at2759"/>